<dbReference type="RefSeq" id="WP_014747082.1">
    <property type="nucleotide sequence ID" value="NC_017957.2"/>
</dbReference>
<keyword evidence="1" id="KW-0378">Hydrolase</keyword>
<keyword evidence="1" id="KW-0255">Endonuclease</keyword>
<dbReference type="Proteomes" id="UP000005258">
    <property type="component" value="Plasmid pTM1"/>
</dbReference>
<dbReference type="EMBL" id="CP003237">
    <property type="protein sequence ID" value="AFK55405.1"/>
    <property type="molecule type" value="Genomic_DNA"/>
</dbReference>
<keyword evidence="2" id="KW-1185">Reference proteome</keyword>
<dbReference type="AlphaFoldDB" id="I3TRL7"/>
<proteinExistence type="predicted"/>
<keyword evidence="1" id="KW-0540">Nuclease</keyword>
<reference evidence="1 2" key="1">
    <citation type="journal article" date="2012" name="J. Am. Chem. Soc.">
        <title>Bacterial biosynthesis and maturation of the didemnin anti-cancer agents.</title>
        <authorList>
            <person name="Xu Y."/>
            <person name="Kersten R.D."/>
            <person name="Nam S.J."/>
            <person name="Lu L."/>
            <person name="Al-Suwailem A.M."/>
            <person name="Zheng H."/>
            <person name="Fenical W."/>
            <person name="Dorrestein P.C."/>
            <person name="Moore B.S."/>
            <person name="Qian P.Y."/>
        </authorList>
    </citation>
    <scope>NUCLEOTIDE SEQUENCE [LARGE SCALE GENOMIC DNA]</scope>
    <source>
        <strain evidence="1 2">KA081020-065</strain>
    </source>
</reference>
<protein>
    <submittedName>
        <fullName evidence="1">HNH endonuclease domain-containing protein</fullName>
    </submittedName>
</protein>
<dbReference type="GO" id="GO:0004519">
    <property type="term" value="F:endonuclease activity"/>
    <property type="evidence" value="ECO:0007669"/>
    <property type="project" value="UniProtKB-KW"/>
</dbReference>
<dbReference type="Gene3D" id="1.10.30.50">
    <property type="match status" value="1"/>
</dbReference>
<dbReference type="HOGENOM" id="CLU_1319409_0_0_5"/>
<geneLocation type="plasmid" evidence="1 2">
    <name>pTM1</name>
</geneLocation>
<gene>
    <name evidence="1" type="ordered locus">TMO_a0002</name>
</gene>
<organism evidence="1 2">
    <name type="scientific">Tistrella mobilis (strain KA081020-065)</name>
    <dbReference type="NCBI Taxonomy" id="1110502"/>
    <lineage>
        <taxon>Bacteria</taxon>
        <taxon>Pseudomonadati</taxon>
        <taxon>Pseudomonadota</taxon>
        <taxon>Alphaproteobacteria</taxon>
        <taxon>Geminicoccales</taxon>
        <taxon>Geminicoccaceae</taxon>
        <taxon>Tistrella</taxon>
    </lineage>
</organism>
<keyword evidence="1" id="KW-0614">Plasmid</keyword>
<evidence type="ECO:0000313" key="1">
    <source>
        <dbReference type="EMBL" id="AFK55405.1"/>
    </source>
</evidence>
<accession>I3TRL7</accession>
<name>I3TRL7_TISMK</name>
<dbReference type="KEGG" id="tmo:TMO_a0002"/>
<sequence length="189" mass="21731">MEDHILWSYSVLSISRKVMKQLKTGETGDYPGGRTKAANILMSGYQRRQKNITSLDRDDALAQDGAHVCMHCGCISPRYHWDHLIPRSRLRGETIPLNQVRSCPGCNLSRGDRDLMTWHRQRQTFPTLGVLRRYIKLCYFYAKERGLLDETADDAVANGLPFDPRELPRRYPPIDQLVWDHAHPTVGRG</sequence>
<evidence type="ECO:0000313" key="2">
    <source>
        <dbReference type="Proteomes" id="UP000005258"/>
    </source>
</evidence>